<dbReference type="GO" id="GO:0005886">
    <property type="term" value="C:plasma membrane"/>
    <property type="evidence" value="ECO:0007669"/>
    <property type="project" value="TreeGrafter"/>
</dbReference>
<organism evidence="10 11">
    <name type="scientific">Amycolatopsis sacchari</name>
    <dbReference type="NCBI Taxonomy" id="115433"/>
    <lineage>
        <taxon>Bacteria</taxon>
        <taxon>Bacillati</taxon>
        <taxon>Actinomycetota</taxon>
        <taxon>Actinomycetes</taxon>
        <taxon>Pseudonocardiales</taxon>
        <taxon>Pseudonocardiaceae</taxon>
        <taxon>Amycolatopsis</taxon>
    </lineage>
</organism>
<dbReference type="AlphaFoldDB" id="A0A1I3JGB3"/>
<evidence type="ECO:0000256" key="4">
    <source>
        <dbReference type="ARBA" id="ARBA00022741"/>
    </source>
</evidence>
<dbReference type="EMBL" id="FORP01000001">
    <property type="protein sequence ID" value="SFI59301.1"/>
    <property type="molecule type" value="Genomic_DNA"/>
</dbReference>
<reference evidence="10 11" key="1">
    <citation type="submission" date="2016-10" db="EMBL/GenBank/DDBJ databases">
        <authorList>
            <person name="de Groot N.N."/>
        </authorList>
    </citation>
    <scope>NUCLEOTIDE SEQUENCE [LARGE SCALE GENOMIC DNA]</scope>
    <source>
        <strain evidence="10 11">DSM 44468</strain>
    </source>
</reference>
<dbReference type="InterPro" id="IPR017438">
    <property type="entry name" value="ATP-NAD_kinase_N"/>
</dbReference>
<comment type="cofactor">
    <cofactor evidence="1">
        <name>Mg(2+)</name>
        <dbReference type="ChEBI" id="CHEBI:18420"/>
    </cofactor>
</comment>
<evidence type="ECO:0000259" key="9">
    <source>
        <dbReference type="PROSITE" id="PS50146"/>
    </source>
</evidence>
<keyword evidence="5 10" id="KW-0418">Kinase</keyword>
<dbReference type="STRING" id="115433.SAMN05421835_101128"/>
<dbReference type="Pfam" id="PF19279">
    <property type="entry name" value="YegS_C"/>
    <property type="match status" value="1"/>
</dbReference>
<accession>A0A1I3JGB3</accession>
<keyword evidence="6" id="KW-0067">ATP-binding</keyword>
<dbReference type="GO" id="GO:0004143">
    <property type="term" value="F:ATP-dependent diacylglycerol kinase activity"/>
    <property type="evidence" value="ECO:0007669"/>
    <property type="project" value="TreeGrafter"/>
</dbReference>
<dbReference type="PROSITE" id="PS50146">
    <property type="entry name" value="DAGK"/>
    <property type="match status" value="1"/>
</dbReference>
<comment type="similarity">
    <text evidence="2">Belongs to the diacylglycerol/lipid kinase family.</text>
</comment>
<evidence type="ECO:0000256" key="5">
    <source>
        <dbReference type="ARBA" id="ARBA00022777"/>
    </source>
</evidence>
<dbReference type="PANTHER" id="PTHR12358:SF106">
    <property type="entry name" value="LIPID KINASE YEGS"/>
    <property type="match status" value="1"/>
</dbReference>
<dbReference type="RefSeq" id="WP_091503514.1">
    <property type="nucleotide sequence ID" value="NZ_CBDRCA010000006.1"/>
</dbReference>
<dbReference type="InterPro" id="IPR045540">
    <property type="entry name" value="YegS/DAGK_C"/>
</dbReference>
<protein>
    <submittedName>
        <fullName evidence="10">Diacylglycerol kinase (ATP)</fullName>
    </submittedName>
</protein>
<keyword evidence="8" id="KW-1208">Phospholipid metabolism</keyword>
<evidence type="ECO:0000256" key="6">
    <source>
        <dbReference type="ARBA" id="ARBA00022840"/>
    </source>
</evidence>
<evidence type="ECO:0000256" key="2">
    <source>
        <dbReference type="ARBA" id="ARBA00005983"/>
    </source>
</evidence>
<evidence type="ECO:0000256" key="7">
    <source>
        <dbReference type="ARBA" id="ARBA00023209"/>
    </source>
</evidence>
<keyword evidence="3" id="KW-0808">Transferase</keyword>
<dbReference type="Pfam" id="PF00781">
    <property type="entry name" value="DAGK_cat"/>
    <property type="match status" value="1"/>
</dbReference>
<gene>
    <name evidence="10" type="ORF">SAMN05421835_101128</name>
</gene>
<dbReference type="GO" id="GO:0008654">
    <property type="term" value="P:phospholipid biosynthetic process"/>
    <property type="evidence" value="ECO:0007669"/>
    <property type="project" value="UniProtKB-KW"/>
</dbReference>
<evidence type="ECO:0000313" key="11">
    <source>
        <dbReference type="Proteomes" id="UP000199025"/>
    </source>
</evidence>
<dbReference type="Gene3D" id="3.40.50.10330">
    <property type="entry name" value="Probable inorganic polyphosphate/atp-NAD kinase, domain 1"/>
    <property type="match status" value="1"/>
</dbReference>
<feature type="domain" description="DAGKc" evidence="9">
    <location>
        <begin position="1"/>
        <end position="119"/>
    </location>
</feature>
<keyword evidence="4" id="KW-0547">Nucleotide-binding</keyword>
<evidence type="ECO:0000313" key="10">
    <source>
        <dbReference type="EMBL" id="SFI59301.1"/>
    </source>
</evidence>
<dbReference type="OrthoDB" id="142078at2"/>
<evidence type="ECO:0000256" key="3">
    <source>
        <dbReference type="ARBA" id="ARBA00022679"/>
    </source>
</evidence>
<evidence type="ECO:0000256" key="1">
    <source>
        <dbReference type="ARBA" id="ARBA00001946"/>
    </source>
</evidence>
<keyword evidence="7" id="KW-0444">Lipid biosynthesis</keyword>
<dbReference type="Gene3D" id="2.60.200.40">
    <property type="match status" value="1"/>
</dbReference>
<dbReference type="InterPro" id="IPR016064">
    <property type="entry name" value="NAD/diacylglycerol_kinase_sf"/>
</dbReference>
<evidence type="ECO:0000256" key="8">
    <source>
        <dbReference type="ARBA" id="ARBA00023264"/>
    </source>
</evidence>
<name>A0A1I3JGB3_9PSEU</name>
<dbReference type="PANTHER" id="PTHR12358">
    <property type="entry name" value="SPHINGOSINE KINASE"/>
    <property type="match status" value="1"/>
</dbReference>
<dbReference type="GO" id="GO:0005524">
    <property type="term" value="F:ATP binding"/>
    <property type="evidence" value="ECO:0007669"/>
    <property type="project" value="UniProtKB-KW"/>
</dbReference>
<dbReference type="InterPro" id="IPR050187">
    <property type="entry name" value="Lipid_Phosphate_FormReg"/>
</dbReference>
<dbReference type="SUPFAM" id="SSF111331">
    <property type="entry name" value="NAD kinase/diacylglycerol kinase-like"/>
    <property type="match status" value="1"/>
</dbReference>
<dbReference type="InterPro" id="IPR001206">
    <property type="entry name" value="Diacylglycerol_kinase_cat_dom"/>
</dbReference>
<keyword evidence="7" id="KW-0594">Phospholipid biosynthesis</keyword>
<dbReference type="Proteomes" id="UP000199025">
    <property type="component" value="Unassembled WGS sequence"/>
</dbReference>
<proteinExistence type="inferred from homology"/>
<keyword evidence="7" id="KW-0443">Lipid metabolism</keyword>
<sequence>MRAGLVVHPGSGSGAAARVADTVAARLRPVVDELHVGTGPASGLDLLVVLGGDGAVHHAVRYCAAHGVPLGLLPAGNGNDLARALDLPLDPLGALEVLLTALREGRRRRLDLGSAGDAWFATVLCAGFDAAVARRAHALRWPRGPRRYDVAVLAELARFRSHPVAVRTEHERFELDATLVAVGNTAYYGGGIPICPSARPDDGLFDVTLVGRASRANLVRLLPKLRAGAHLRHPAVRTLRAREVRIEGIGGTALPLVVDGEPLPAGPVTVRCVPGALTVVA</sequence>
<keyword evidence="11" id="KW-1185">Reference proteome</keyword>